<dbReference type="EMBL" id="JAXQNO010000002">
    <property type="protein sequence ID" value="KAK4802250.1"/>
    <property type="molecule type" value="Genomic_DNA"/>
</dbReference>
<protein>
    <submittedName>
        <fullName evidence="1">Uncharacterized protein</fullName>
    </submittedName>
</protein>
<organism evidence="1 2">
    <name type="scientific">Trapa natans</name>
    <name type="common">Water chestnut</name>
    <dbReference type="NCBI Taxonomy" id="22666"/>
    <lineage>
        <taxon>Eukaryota</taxon>
        <taxon>Viridiplantae</taxon>
        <taxon>Streptophyta</taxon>
        <taxon>Embryophyta</taxon>
        <taxon>Tracheophyta</taxon>
        <taxon>Spermatophyta</taxon>
        <taxon>Magnoliopsida</taxon>
        <taxon>eudicotyledons</taxon>
        <taxon>Gunneridae</taxon>
        <taxon>Pentapetalae</taxon>
        <taxon>rosids</taxon>
        <taxon>malvids</taxon>
        <taxon>Myrtales</taxon>
        <taxon>Lythraceae</taxon>
        <taxon>Trapa</taxon>
    </lineage>
</organism>
<dbReference type="Proteomes" id="UP001346149">
    <property type="component" value="Unassembled WGS sequence"/>
</dbReference>
<keyword evidence="2" id="KW-1185">Reference proteome</keyword>
<reference evidence="1 2" key="1">
    <citation type="journal article" date="2023" name="Hortic Res">
        <title>Pangenome of water caltrop reveals structural variations and asymmetric subgenome divergence after allopolyploidization.</title>
        <authorList>
            <person name="Zhang X."/>
            <person name="Chen Y."/>
            <person name="Wang L."/>
            <person name="Yuan Y."/>
            <person name="Fang M."/>
            <person name="Shi L."/>
            <person name="Lu R."/>
            <person name="Comes H.P."/>
            <person name="Ma Y."/>
            <person name="Chen Y."/>
            <person name="Huang G."/>
            <person name="Zhou Y."/>
            <person name="Zheng Z."/>
            <person name="Qiu Y."/>
        </authorList>
    </citation>
    <scope>NUCLEOTIDE SEQUENCE [LARGE SCALE GENOMIC DNA]</scope>
    <source>
        <strain evidence="1">F231</strain>
    </source>
</reference>
<proteinExistence type="predicted"/>
<evidence type="ECO:0000313" key="1">
    <source>
        <dbReference type="EMBL" id="KAK4802250.1"/>
    </source>
</evidence>
<sequence length="103" mass="11173">MEPSLLHPTAAIERKLLEYLISLSTPSSVAGIGATSLSDVDLDTISLDCVLSRIQSGGAIDIAEGTEQYDRESTYPITDGPACSREEKGERFYTFVKCEGQKE</sequence>
<name>A0AAN7RGN5_TRANT</name>
<comment type="caution">
    <text evidence="1">The sequence shown here is derived from an EMBL/GenBank/DDBJ whole genome shotgun (WGS) entry which is preliminary data.</text>
</comment>
<dbReference type="AlphaFoldDB" id="A0AAN7RGN5"/>
<evidence type="ECO:0000313" key="2">
    <source>
        <dbReference type="Proteomes" id="UP001346149"/>
    </source>
</evidence>
<gene>
    <name evidence="1" type="ORF">SAY86_000453</name>
</gene>
<accession>A0AAN7RGN5</accession>